<proteinExistence type="predicted"/>
<accession>A0A481Z419</accession>
<dbReference type="EMBL" id="MK500441">
    <property type="protein sequence ID" value="QBK89788.1"/>
    <property type="molecule type" value="Genomic_DNA"/>
</dbReference>
<protein>
    <submittedName>
        <fullName evidence="1">Uncharacterized protein</fullName>
    </submittedName>
</protein>
<sequence length="757" mass="89281">MFSTIKQNFDTSKISKGCTLAYDENTKSFYGMGRNSGNIFKGKIFEGLTVLVNKQSDDYIIYHFEKNINIIVEELNLKKNIIRDKNDGIDITKKQFEILDIITFINDSRREINNCNISWNLSIVFDKETQKLANLLYSYENNLRILQLINKIDEEISIKSTNSKVNALSFLKMKDKNEIMSNLGKIYSLYLILHESWSERYYFIEFVTYNIDNYFDNEFKLYLDGEYDLNEFEKSMIVAKNRLGKTKLEKYESFLKRTLESITKFIEVSNESDFILTKSRKKVELQRNKIKMIGRMINDVTKNVRDITSIFTHISEPTKENNVDEDLVRKVLNDIKNTEKYKDIKTKIYNSLDKKCKNILSGIIDQNGFRRNVIFKDMKVDEEFIKKIKKEKNVFDNFELAEYDLDFPDEDVNILRNMIYTKYDERIKYNSAKYNIFSFYKLDKYIFKSVKCKYTSEYIKNIVNRYKKVLYAKKVCNDNNLNLLVVPKSKLIFCKDTLIIIEEKLNFNSLSSVQEHIYRTKYVEMKDVIMQLALFISLTGLNDVVWRNIPVLENTLKIGLIDTDEMDNVSGGLFRGSYDRTGLLECTNPIYKDEILKIAVDNTNMSLEFFEYKAQRAYDRRVKYLENDDRIEEYHKTKNIKTGFEPIILDESKIDFSKYNNDEKIIKTIVNLVTELNILLGMAVITDTKKGKRTLYLDLNGNNGMHKSLQSTHITFFDKDACEFEDTYLGICLTELERLNVIFKLEKIYGWNYTIQA</sequence>
<name>A0A481Z419_9VIRU</name>
<reference evidence="1" key="1">
    <citation type="journal article" date="2019" name="MBio">
        <title>Virus Genomes from Deep Sea Sediments Expand the Ocean Megavirome and Support Independent Origins of Viral Gigantism.</title>
        <authorList>
            <person name="Backstrom D."/>
            <person name="Yutin N."/>
            <person name="Jorgensen S.L."/>
            <person name="Dharamshi J."/>
            <person name="Homa F."/>
            <person name="Zaremba-Niedwiedzka K."/>
            <person name="Spang A."/>
            <person name="Wolf Y.I."/>
            <person name="Koonin E.V."/>
            <person name="Ettema T.J."/>
        </authorList>
    </citation>
    <scope>NUCLEOTIDE SEQUENCE</scope>
</reference>
<gene>
    <name evidence="1" type="ORF">LCPAC101_00710</name>
</gene>
<evidence type="ECO:0000313" key="1">
    <source>
        <dbReference type="EMBL" id="QBK89788.1"/>
    </source>
</evidence>
<organism evidence="1">
    <name type="scientific">Pithovirus LCPAC101</name>
    <dbReference type="NCBI Taxonomy" id="2506586"/>
    <lineage>
        <taxon>Viruses</taxon>
        <taxon>Pithoviruses</taxon>
    </lineage>
</organism>